<dbReference type="Pfam" id="PF18962">
    <property type="entry name" value="Por_Secre_tail"/>
    <property type="match status" value="1"/>
</dbReference>
<sequence>MKKKLLLISAFVFILTANAQTVLYSDNFNTEPTNLSYLNADGDTQTWMFMPGDTDSGQMGIDGGAMVSFSIDPGDGSPLYPNNFFLTPNITIPTTPGITILEFKFGTINPPNEHFSVYLVPSTVTAPEDIAVLSPVFSTTLTNANEMIVTTQQIDVSSFAGQTVKIAIRHHDCSYQSLLFIDDLSLFLDVVASASDFISSQFSVYPNPINNSVTISNTGNIEINKIVVCDINGRTVKTVNTNAVLETTVNVSELNTGVYFLNIETNEGSLTKKIVKN</sequence>
<evidence type="ECO:0000259" key="3">
    <source>
        <dbReference type="Pfam" id="PF07675"/>
    </source>
</evidence>
<evidence type="ECO:0000259" key="4">
    <source>
        <dbReference type="Pfam" id="PF18962"/>
    </source>
</evidence>
<reference evidence="6" key="1">
    <citation type="submission" date="2016-10" db="EMBL/GenBank/DDBJ databases">
        <authorList>
            <person name="Varghese N."/>
            <person name="Submissions S."/>
        </authorList>
    </citation>
    <scope>NUCLEOTIDE SEQUENCE [LARGE SCALE GENOMIC DNA]</scope>
    <source>
        <strain evidence="6">DSM 17934</strain>
    </source>
</reference>
<feature type="signal peptide" evidence="2">
    <location>
        <begin position="1"/>
        <end position="19"/>
    </location>
</feature>
<dbReference type="STRING" id="402734.SAMN05660918_0356"/>
<dbReference type="InterPro" id="IPR011628">
    <property type="entry name" value="Cleaved_adhesin"/>
</dbReference>
<dbReference type="Gene3D" id="2.60.120.200">
    <property type="match status" value="1"/>
</dbReference>
<keyword evidence="6" id="KW-1185">Reference proteome</keyword>
<feature type="domain" description="Secretion system C-terminal sorting" evidence="4">
    <location>
        <begin position="204"/>
        <end position="275"/>
    </location>
</feature>
<feature type="domain" description="Cleaved adhesin" evidence="3">
    <location>
        <begin position="28"/>
        <end position="185"/>
    </location>
</feature>
<organism evidence="5 6">
    <name type="scientific">Flavobacterium terrigena</name>
    <dbReference type="NCBI Taxonomy" id="402734"/>
    <lineage>
        <taxon>Bacteria</taxon>
        <taxon>Pseudomonadati</taxon>
        <taxon>Bacteroidota</taxon>
        <taxon>Flavobacteriia</taxon>
        <taxon>Flavobacteriales</taxon>
        <taxon>Flavobacteriaceae</taxon>
        <taxon>Flavobacterium</taxon>
    </lineage>
</organism>
<evidence type="ECO:0000256" key="2">
    <source>
        <dbReference type="SAM" id="SignalP"/>
    </source>
</evidence>
<protein>
    <submittedName>
        <fullName evidence="5">Por secretion system C-terminal sorting domain-containing protein</fullName>
    </submittedName>
</protein>
<gene>
    <name evidence="5" type="ORF">SAMN05660918_0356</name>
</gene>
<dbReference type="Proteomes" id="UP000199702">
    <property type="component" value="Unassembled WGS sequence"/>
</dbReference>
<accession>A0A1H6Q8P9</accession>
<evidence type="ECO:0000256" key="1">
    <source>
        <dbReference type="ARBA" id="ARBA00022729"/>
    </source>
</evidence>
<feature type="chain" id="PRO_5011473975" evidence="2">
    <location>
        <begin position="20"/>
        <end position="277"/>
    </location>
</feature>
<dbReference type="NCBIfam" id="TIGR04183">
    <property type="entry name" value="Por_Secre_tail"/>
    <property type="match status" value="1"/>
</dbReference>
<keyword evidence="1 2" id="KW-0732">Signal</keyword>
<dbReference type="NCBIfam" id="NF038128">
    <property type="entry name" value="choice_anch_J"/>
    <property type="match status" value="1"/>
</dbReference>
<dbReference type="RefSeq" id="WP_177169089.1">
    <property type="nucleotide sequence ID" value="NZ_FNYA01000001.1"/>
</dbReference>
<evidence type="ECO:0000313" key="6">
    <source>
        <dbReference type="Proteomes" id="UP000199702"/>
    </source>
</evidence>
<name>A0A1H6Q8P9_9FLAO</name>
<evidence type="ECO:0000313" key="5">
    <source>
        <dbReference type="EMBL" id="SEI40138.1"/>
    </source>
</evidence>
<dbReference type="Pfam" id="PF07675">
    <property type="entry name" value="Cleaved_Adhesin"/>
    <property type="match status" value="1"/>
</dbReference>
<dbReference type="InterPro" id="IPR026444">
    <property type="entry name" value="Secre_tail"/>
</dbReference>
<dbReference type="EMBL" id="FNYA01000001">
    <property type="protein sequence ID" value="SEI40138.1"/>
    <property type="molecule type" value="Genomic_DNA"/>
</dbReference>
<dbReference type="AlphaFoldDB" id="A0A1H6Q8P9"/>
<proteinExistence type="predicted"/>